<dbReference type="EMBL" id="DYZA01000013">
    <property type="protein sequence ID" value="HJD96111.1"/>
    <property type="molecule type" value="Genomic_DNA"/>
</dbReference>
<organism evidence="5 6">
    <name type="scientific">Mailhella massiliensis</name>
    <dbReference type="NCBI Taxonomy" id="1903261"/>
    <lineage>
        <taxon>Bacteria</taxon>
        <taxon>Pseudomonadati</taxon>
        <taxon>Thermodesulfobacteriota</taxon>
        <taxon>Desulfovibrionia</taxon>
        <taxon>Desulfovibrionales</taxon>
        <taxon>Desulfovibrionaceae</taxon>
        <taxon>Mailhella</taxon>
    </lineage>
</organism>
<evidence type="ECO:0000259" key="4">
    <source>
        <dbReference type="PROSITE" id="PS51379"/>
    </source>
</evidence>
<evidence type="ECO:0000313" key="5">
    <source>
        <dbReference type="EMBL" id="HJD96111.1"/>
    </source>
</evidence>
<dbReference type="SUPFAM" id="SSF54862">
    <property type="entry name" value="4Fe-4S ferredoxins"/>
    <property type="match status" value="1"/>
</dbReference>
<feature type="domain" description="4Fe-4S ferredoxin-type" evidence="4">
    <location>
        <begin position="700"/>
        <end position="729"/>
    </location>
</feature>
<dbReference type="PRINTS" id="PR00469">
    <property type="entry name" value="PNDRDTASEII"/>
</dbReference>
<dbReference type="InterPro" id="IPR028261">
    <property type="entry name" value="DPD_II"/>
</dbReference>
<dbReference type="PANTHER" id="PTHR43100:SF2">
    <property type="entry name" value="BNAA03G19380D PROTEIN"/>
    <property type="match status" value="1"/>
</dbReference>
<dbReference type="PROSITE" id="PS00198">
    <property type="entry name" value="4FE4S_FER_1"/>
    <property type="match status" value="1"/>
</dbReference>
<dbReference type="InterPro" id="IPR036485">
    <property type="entry name" value="Glu_synth_asu_C_sf"/>
</dbReference>
<dbReference type="Gene3D" id="3.50.50.60">
    <property type="entry name" value="FAD/NAD(P)-binding domain"/>
    <property type="match status" value="2"/>
</dbReference>
<dbReference type="Gene3D" id="3.30.70.20">
    <property type="match status" value="1"/>
</dbReference>
<evidence type="ECO:0000313" key="6">
    <source>
        <dbReference type="Proteomes" id="UP000698963"/>
    </source>
</evidence>
<gene>
    <name evidence="5" type="ORF">K8W16_00480</name>
</gene>
<dbReference type="GO" id="GO:0046872">
    <property type="term" value="F:metal ion binding"/>
    <property type="evidence" value="ECO:0007669"/>
    <property type="project" value="UniProtKB-KW"/>
</dbReference>
<sequence length="774" mass="82902">MFFIDTLTQHERMSTQSLLLAISEAVARGETEFNIHASGQHDIGGPLWNAEGRTLHFHVTNPGQRVGCMGLDHTDIVVEGPAPADAGWLNSGARITIKGDAGDTAGHCAASGIIYIGGRAGTRTGSLMKHDPLYPEPELWILQNTGSFPCEFMGGGKMVVCGLDAPEGCSVLGERACVGMVGGTVYFRGNPGSFAEDDVAEHALDSADIAFLQEGMAAFLRAVGRSDAQERLTRWDEWRKLEPRKSGEHASHRPSMAEYRRERWVKGGIFSDVVSDDFRVNGLVARGDFRLRVPSWDNAAAAAPCEHACPAHIPTQKRYNLLREGRTEEALRLVLDYSPFPGSVCGHVCPNPCMEACTRGCRIDSPVQIGPLGLESASLTVEKPAVRTGKNVAVVGSGVAGLSAAWQLARRGHEVTVYEADSVVGGKIEQVIPRERLDHAVLQAEIARIGSMGVSFVTSCPVDREKFDALRRENDAVIVAVGGTKARMFNWPGSERIIGGIDYLKAVNRGEHPATGRNVIVIGCGNAGMDVAAGAYAEGAEHVTCVDVQKPAAFEKEIAHIESLGGELVWPFMTSRITEEGILDDTGRLIPGDMVIITIGDEPEIDFLPEGVRTFRKSWVVPDEDMSILPGVFAAGDVVKPGLLVSAIGSGARAAEAAHAFMTGGNLRPADGRPAASSRLSLEYFSRVHKEELPAPADDYYRCISCGSCRDCAMCLNSCPEKAISRVEISGRFAYVSDPARCIGCGICAGVCPCGVWNMKDNEAMPFPAGRSVA</sequence>
<dbReference type="InterPro" id="IPR051394">
    <property type="entry name" value="Glutamate_Synthase"/>
</dbReference>
<dbReference type="InterPro" id="IPR009051">
    <property type="entry name" value="Helical_ferredxn"/>
</dbReference>
<dbReference type="SUPFAM" id="SSF51905">
    <property type="entry name" value="FAD/NAD(P)-binding domain"/>
    <property type="match status" value="1"/>
</dbReference>
<dbReference type="InterPro" id="IPR023753">
    <property type="entry name" value="FAD/NAD-binding_dom"/>
</dbReference>
<name>A0A921DQM8_9BACT</name>
<dbReference type="InterPro" id="IPR002489">
    <property type="entry name" value="Glu_synth_asu_C"/>
</dbReference>
<evidence type="ECO:0000256" key="2">
    <source>
        <dbReference type="ARBA" id="ARBA00023004"/>
    </source>
</evidence>
<keyword evidence="3" id="KW-0411">Iron-sulfur</keyword>
<dbReference type="PROSITE" id="PS51379">
    <property type="entry name" value="4FE4S_FER_2"/>
    <property type="match status" value="2"/>
</dbReference>
<dbReference type="Gene3D" id="2.160.20.60">
    <property type="entry name" value="Glutamate synthase, alpha subunit, C-terminal domain"/>
    <property type="match status" value="1"/>
</dbReference>
<dbReference type="Pfam" id="PF07992">
    <property type="entry name" value="Pyr_redox_2"/>
    <property type="match status" value="1"/>
</dbReference>
<dbReference type="PANTHER" id="PTHR43100">
    <property type="entry name" value="GLUTAMATE SYNTHASE [NADPH] SMALL CHAIN"/>
    <property type="match status" value="1"/>
</dbReference>
<dbReference type="SUPFAM" id="SSF69336">
    <property type="entry name" value="Alpha subunit of glutamate synthase, C-terminal domain"/>
    <property type="match status" value="1"/>
</dbReference>
<dbReference type="Gene3D" id="1.10.1060.10">
    <property type="entry name" value="Alpha-helical ferredoxin"/>
    <property type="match status" value="1"/>
</dbReference>
<dbReference type="GO" id="GO:0051536">
    <property type="term" value="F:iron-sulfur cluster binding"/>
    <property type="evidence" value="ECO:0007669"/>
    <property type="project" value="UniProtKB-KW"/>
</dbReference>
<evidence type="ECO:0000256" key="1">
    <source>
        <dbReference type="ARBA" id="ARBA00022723"/>
    </source>
</evidence>
<feature type="domain" description="4Fe-4S ferredoxin-type" evidence="4">
    <location>
        <begin position="733"/>
        <end position="762"/>
    </location>
</feature>
<reference evidence="5" key="2">
    <citation type="submission" date="2021-09" db="EMBL/GenBank/DDBJ databases">
        <authorList>
            <person name="Gilroy R."/>
        </authorList>
    </citation>
    <scope>NUCLEOTIDE SEQUENCE</scope>
    <source>
        <strain evidence="5">ChiGjej2B2-19336</strain>
    </source>
</reference>
<keyword evidence="1" id="KW-0479">Metal-binding</keyword>
<dbReference type="InterPro" id="IPR036188">
    <property type="entry name" value="FAD/NAD-bd_sf"/>
</dbReference>
<dbReference type="Pfam" id="PF14691">
    <property type="entry name" value="Fer4_20"/>
    <property type="match status" value="1"/>
</dbReference>
<keyword evidence="2" id="KW-0408">Iron</keyword>
<dbReference type="GO" id="GO:0016491">
    <property type="term" value="F:oxidoreductase activity"/>
    <property type="evidence" value="ECO:0007669"/>
    <property type="project" value="InterPro"/>
</dbReference>
<dbReference type="Proteomes" id="UP000698963">
    <property type="component" value="Unassembled WGS sequence"/>
</dbReference>
<dbReference type="InterPro" id="IPR017900">
    <property type="entry name" value="4Fe4S_Fe_S_CS"/>
</dbReference>
<protein>
    <submittedName>
        <fullName evidence="5">FAD-dependent oxidoreductase</fullName>
    </submittedName>
</protein>
<reference evidence="5" key="1">
    <citation type="journal article" date="2021" name="PeerJ">
        <title>Extensive microbial diversity within the chicken gut microbiome revealed by metagenomics and culture.</title>
        <authorList>
            <person name="Gilroy R."/>
            <person name="Ravi A."/>
            <person name="Getino M."/>
            <person name="Pursley I."/>
            <person name="Horton D.L."/>
            <person name="Alikhan N.F."/>
            <person name="Baker D."/>
            <person name="Gharbi K."/>
            <person name="Hall N."/>
            <person name="Watson M."/>
            <person name="Adriaenssens E.M."/>
            <person name="Foster-Nyarko E."/>
            <person name="Jarju S."/>
            <person name="Secka A."/>
            <person name="Antonio M."/>
            <person name="Oren A."/>
            <person name="Chaudhuri R.R."/>
            <person name="La Ragione R."/>
            <person name="Hildebrand F."/>
            <person name="Pallen M.J."/>
        </authorList>
    </citation>
    <scope>NUCLEOTIDE SEQUENCE</scope>
    <source>
        <strain evidence="5">ChiGjej2B2-19336</strain>
    </source>
</reference>
<accession>A0A921DQM8</accession>
<evidence type="ECO:0000256" key="3">
    <source>
        <dbReference type="ARBA" id="ARBA00023014"/>
    </source>
</evidence>
<dbReference type="AlphaFoldDB" id="A0A921DQM8"/>
<dbReference type="InterPro" id="IPR017896">
    <property type="entry name" value="4Fe4S_Fe-S-bd"/>
</dbReference>
<dbReference type="RefSeq" id="WP_304120207.1">
    <property type="nucleotide sequence ID" value="NZ_DYZA01000013.1"/>
</dbReference>
<dbReference type="Pfam" id="PF01493">
    <property type="entry name" value="GXGXG"/>
    <property type="match status" value="1"/>
</dbReference>
<proteinExistence type="predicted"/>
<comment type="caution">
    <text evidence="5">The sequence shown here is derived from an EMBL/GenBank/DDBJ whole genome shotgun (WGS) entry which is preliminary data.</text>
</comment>
<dbReference type="PRINTS" id="PR00368">
    <property type="entry name" value="FADPNR"/>
</dbReference>
<dbReference type="Pfam" id="PF12838">
    <property type="entry name" value="Fer4_7"/>
    <property type="match status" value="1"/>
</dbReference>